<dbReference type="EMBL" id="MZ156052">
    <property type="protein sequence ID" value="QWK44482.1"/>
    <property type="molecule type" value="Genomic_DNA"/>
</dbReference>
<keyword evidence="1" id="KW-0689">Ribosomal protein</keyword>
<name>A0A8F0FCK2_9PHAE</name>
<sequence length="214" mass="24458">MLRTEYARLLYFFIGFSGYLVPRSVNENIKISKTMHPYLLGKRNSYYFYNLEKSLYGIRASFEVLKNIIEDNGEILFVSDLLSLKYAFGKNPNINCINLRRSSLANSRDSDLIFLSGVRKENLVEAHRKCTPLVGVGSFTMSKISYPFNLNIESTLLAHWFFNSIYTTCDRGNKIRGVKKKSSFNSLLGKGISKKAVNPTKSSLNSIDNTRYKK</sequence>
<dbReference type="SUPFAM" id="SSF52313">
    <property type="entry name" value="Ribosomal protein S2"/>
    <property type="match status" value="1"/>
</dbReference>
<dbReference type="Gene3D" id="3.40.50.10490">
    <property type="entry name" value="Glucose-6-phosphate isomerase like protein, domain 1"/>
    <property type="match status" value="1"/>
</dbReference>
<organism evidence="1">
    <name type="scientific">Desmarestia aculeata</name>
    <dbReference type="NCBI Taxonomy" id="62298"/>
    <lineage>
        <taxon>Eukaryota</taxon>
        <taxon>Sar</taxon>
        <taxon>Stramenopiles</taxon>
        <taxon>Ochrophyta</taxon>
        <taxon>PX clade</taxon>
        <taxon>Phaeophyceae</taxon>
        <taxon>Desmarestiales</taxon>
        <taxon>Desmarestiaceae</taxon>
        <taxon>Desmarestia</taxon>
    </lineage>
</organism>
<keyword evidence="1" id="KW-0687">Ribonucleoprotein</keyword>
<protein>
    <submittedName>
        <fullName evidence="1">Ribosomal protein S2</fullName>
    </submittedName>
</protein>
<gene>
    <name evidence="1" type="primary">rps2</name>
</gene>
<dbReference type="AlphaFoldDB" id="A0A8F0FCK2"/>
<dbReference type="GO" id="GO:0005840">
    <property type="term" value="C:ribosome"/>
    <property type="evidence" value="ECO:0007669"/>
    <property type="project" value="UniProtKB-KW"/>
</dbReference>
<proteinExistence type="predicted"/>
<keyword evidence="1" id="KW-0496">Mitochondrion</keyword>
<evidence type="ECO:0000313" key="1">
    <source>
        <dbReference type="EMBL" id="QWK44482.1"/>
    </source>
</evidence>
<reference evidence="1" key="1">
    <citation type="journal article" date="2021" name="Genome Biol. Evol.">
        <title>Genomic rearrangements and sequence evolution across brown algal organelles.</title>
        <authorList>
            <person name="Starko S."/>
            <person name="Bringloe T.T."/>
            <person name="Gomez M.S."/>
            <person name="Darby H."/>
            <person name="Graham S.W."/>
            <person name="Martone P.T."/>
        </authorList>
    </citation>
    <scope>NUCLEOTIDE SEQUENCE</scope>
</reference>
<geneLocation type="mitochondrion" evidence="1"/>
<dbReference type="InterPro" id="IPR023591">
    <property type="entry name" value="Ribosomal_uS2_flav_dom_sf"/>
</dbReference>
<accession>A0A8F0FCK2</accession>